<dbReference type="InterPro" id="IPR050680">
    <property type="entry name" value="YpeA/RimI_acetyltransf"/>
</dbReference>
<dbReference type="InterPro" id="IPR000182">
    <property type="entry name" value="GNAT_dom"/>
</dbReference>
<gene>
    <name evidence="4" type="ORF">HYH03_007918</name>
</gene>
<dbReference type="Gene3D" id="3.40.630.30">
    <property type="match status" value="1"/>
</dbReference>
<dbReference type="GO" id="GO:0016747">
    <property type="term" value="F:acyltransferase activity, transferring groups other than amino-acyl groups"/>
    <property type="evidence" value="ECO:0007669"/>
    <property type="project" value="InterPro"/>
</dbReference>
<comment type="caution">
    <text evidence="4">The sequence shown here is derived from an EMBL/GenBank/DDBJ whole genome shotgun (WGS) entry which is preliminary data.</text>
</comment>
<keyword evidence="5" id="KW-1185">Reference proteome</keyword>
<accession>A0A836BYM4</accession>
<evidence type="ECO:0000259" key="3">
    <source>
        <dbReference type="PROSITE" id="PS51186"/>
    </source>
</evidence>
<evidence type="ECO:0000256" key="1">
    <source>
        <dbReference type="ARBA" id="ARBA00022679"/>
    </source>
</evidence>
<evidence type="ECO:0000256" key="2">
    <source>
        <dbReference type="ARBA" id="ARBA00023315"/>
    </source>
</evidence>
<sequence>MPLRPILLQHALYGVRHRTLLAWAGGRLVGCCGLTVDTAPADVAAAAGLPPGLSYGLLTGLAVDPPCRRRGVAARLLEHAEAQAAVQLQAHPRVVGLLVARTNVDALRLYLRQGYSEAPWVDERWQAEAEKGEIGRPRRLLLIKRLSEAA</sequence>
<keyword evidence="2" id="KW-0012">Acyltransferase</keyword>
<evidence type="ECO:0000313" key="4">
    <source>
        <dbReference type="EMBL" id="KAG2493991.1"/>
    </source>
</evidence>
<dbReference type="Proteomes" id="UP000612055">
    <property type="component" value="Unassembled WGS sequence"/>
</dbReference>
<dbReference type="OrthoDB" id="544465at2759"/>
<dbReference type="EMBL" id="JAEHOE010000034">
    <property type="protein sequence ID" value="KAG2493991.1"/>
    <property type="molecule type" value="Genomic_DNA"/>
</dbReference>
<evidence type="ECO:0000313" key="5">
    <source>
        <dbReference type="Proteomes" id="UP000612055"/>
    </source>
</evidence>
<dbReference type="SUPFAM" id="SSF55729">
    <property type="entry name" value="Acyl-CoA N-acyltransferases (Nat)"/>
    <property type="match status" value="1"/>
</dbReference>
<name>A0A836BYM4_9CHLO</name>
<dbReference type="Pfam" id="PF00583">
    <property type="entry name" value="Acetyltransf_1"/>
    <property type="match status" value="1"/>
</dbReference>
<keyword evidence="1" id="KW-0808">Transferase</keyword>
<protein>
    <recommendedName>
        <fullName evidence="3">N-acetyltransferase domain-containing protein</fullName>
    </recommendedName>
</protein>
<dbReference type="AlphaFoldDB" id="A0A836BYM4"/>
<dbReference type="PROSITE" id="PS51186">
    <property type="entry name" value="GNAT"/>
    <property type="match status" value="1"/>
</dbReference>
<dbReference type="CDD" id="cd04301">
    <property type="entry name" value="NAT_SF"/>
    <property type="match status" value="1"/>
</dbReference>
<dbReference type="InterPro" id="IPR016181">
    <property type="entry name" value="Acyl_CoA_acyltransferase"/>
</dbReference>
<proteinExistence type="predicted"/>
<dbReference type="PANTHER" id="PTHR43420">
    <property type="entry name" value="ACETYLTRANSFERASE"/>
    <property type="match status" value="1"/>
</dbReference>
<feature type="domain" description="N-acetyltransferase" evidence="3">
    <location>
        <begin position="1"/>
        <end position="147"/>
    </location>
</feature>
<reference evidence="4" key="1">
    <citation type="journal article" date="2020" name="bioRxiv">
        <title>Comparative genomics of Chlamydomonas.</title>
        <authorList>
            <person name="Craig R.J."/>
            <person name="Hasan A.R."/>
            <person name="Ness R.W."/>
            <person name="Keightley P.D."/>
        </authorList>
    </citation>
    <scope>NUCLEOTIDE SEQUENCE</scope>
    <source>
        <strain evidence="4">CCAP 11/70</strain>
    </source>
</reference>
<organism evidence="4 5">
    <name type="scientific">Edaphochlamys debaryana</name>
    <dbReference type="NCBI Taxonomy" id="47281"/>
    <lineage>
        <taxon>Eukaryota</taxon>
        <taxon>Viridiplantae</taxon>
        <taxon>Chlorophyta</taxon>
        <taxon>core chlorophytes</taxon>
        <taxon>Chlorophyceae</taxon>
        <taxon>CS clade</taxon>
        <taxon>Chlamydomonadales</taxon>
        <taxon>Chlamydomonadales incertae sedis</taxon>
        <taxon>Edaphochlamys</taxon>
    </lineage>
</organism>